<evidence type="ECO:0000313" key="2">
    <source>
        <dbReference type="EMBL" id="OGM00966.1"/>
    </source>
</evidence>
<gene>
    <name evidence="2" type="ORF">A2480_02985</name>
</gene>
<feature type="compositionally biased region" description="Basic and acidic residues" evidence="1">
    <location>
        <begin position="1"/>
        <end position="10"/>
    </location>
</feature>
<sequence>MDDISKKPAEIRPVLRKPEHGRQPESGFESESTMEGAVVENEPTEESINESINQTPTTQPASPVAIPTADRNRDTLLIEVEQKLEDNLWDSYRAMPPDLRLKFKIEGERIAQVIREGIATGRLVAHSILTMIVEWLGMIPGVNRWFLIQEAKIKTDALVKLGRNHSQK</sequence>
<dbReference type="EMBL" id="MGFG01000020">
    <property type="protein sequence ID" value="OGM00966.1"/>
    <property type="molecule type" value="Genomic_DNA"/>
</dbReference>
<evidence type="ECO:0000256" key="1">
    <source>
        <dbReference type="SAM" id="MobiDB-lite"/>
    </source>
</evidence>
<organism evidence="2 3">
    <name type="scientific">Candidatus Uhrbacteria bacterium RIFOXYC2_FULL_47_19</name>
    <dbReference type="NCBI Taxonomy" id="1802424"/>
    <lineage>
        <taxon>Bacteria</taxon>
        <taxon>Candidatus Uhriibacteriota</taxon>
    </lineage>
</organism>
<reference evidence="2 3" key="1">
    <citation type="journal article" date="2016" name="Nat. Commun.">
        <title>Thousands of microbial genomes shed light on interconnected biogeochemical processes in an aquifer system.</title>
        <authorList>
            <person name="Anantharaman K."/>
            <person name="Brown C.T."/>
            <person name="Hug L.A."/>
            <person name="Sharon I."/>
            <person name="Castelle C.J."/>
            <person name="Probst A.J."/>
            <person name="Thomas B.C."/>
            <person name="Singh A."/>
            <person name="Wilkins M.J."/>
            <person name="Karaoz U."/>
            <person name="Brodie E.L."/>
            <person name="Williams K.H."/>
            <person name="Hubbard S.S."/>
            <person name="Banfield J.F."/>
        </authorList>
    </citation>
    <scope>NUCLEOTIDE SEQUENCE [LARGE SCALE GENOMIC DNA]</scope>
</reference>
<evidence type="ECO:0000313" key="3">
    <source>
        <dbReference type="Proteomes" id="UP000176988"/>
    </source>
</evidence>
<proteinExistence type="predicted"/>
<protein>
    <submittedName>
        <fullName evidence="2">Uncharacterized protein</fullName>
    </submittedName>
</protein>
<name>A0A1F7WDS5_9BACT</name>
<dbReference type="AlphaFoldDB" id="A0A1F7WDS5"/>
<dbReference type="Proteomes" id="UP000176988">
    <property type="component" value="Unassembled WGS sequence"/>
</dbReference>
<feature type="region of interest" description="Disordered" evidence="1">
    <location>
        <begin position="1"/>
        <end position="68"/>
    </location>
</feature>
<feature type="compositionally biased region" description="Polar residues" evidence="1">
    <location>
        <begin position="49"/>
        <end position="61"/>
    </location>
</feature>
<dbReference type="STRING" id="1802424.A2480_02985"/>
<accession>A0A1F7WDS5</accession>
<comment type="caution">
    <text evidence="2">The sequence shown here is derived from an EMBL/GenBank/DDBJ whole genome shotgun (WGS) entry which is preliminary data.</text>
</comment>